<evidence type="ECO:0000313" key="1">
    <source>
        <dbReference type="EMBL" id="KIJ41202.1"/>
    </source>
</evidence>
<proteinExistence type="predicted"/>
<sequence length="142" mass="16251">MRAIGYKKSLYNSYKKIKMNQMSRGAENQIATQFLAIFLFRLTRKGVAAVTRISNLQLEKQDLDFQIKELKQGPLAHIHLNGRKPKTVISSQSQVNPSLSYRVFEEVDAPLDFYYEIRDISEAFEPLGPVPAPGTIVDDNFW</sequence>
<name>A0A0C9VIA3_SPHS4</name>
<dbReference type="EMBL" id="KN837138">
    <property type="protein sequence ID" value="KIJ41202.1"/>
    <property type="molecule type" value="Genomic_DNA"/>
</dbReference>
<protein>
    <submittedName>
        <fullName evidence="1">Uncharacterized protein</fullName>
    </submittedName>
</protein>
<gene>
    <name evidence="1" type="ORF">M422DRAFT_255705</name>
</gene>
<dbReference type="Proteomes" id="UP000054279">
    <property type="component" value="Unassembled WGS sequence"/>
</dbReference>
<organism evidence="1 2">
    <name type="scientific">Sphaerobolus stellatus (strain SS14)</name>
    <dbReference type="NCBI Taxonomy" id="990650"/>
    <lineage>
        <taxon>Eukaryota</taxon>
        <taxon>Fungi</taxon>
        <taxon>Dikarya</taxon>
        <taxon>Basidiomycota</taxon>
        <taxon>Agaricomycotina</taxon>
        <taxon>Agaricomycetes</taxon>
        <taxon>Phallomycetidae</taxon>
        <taxon>Geastrales</taxon>
        <taxon>Sphaerobolaceae</taxon>
        <taxon>Sphaerobolus</taxon>
    </lineage>
</organism>
<dbReference type="AlphaFoldDB" id="A0A0C9VIA3"/>
<dbReference type="HOGENOM" id="CLU_1817048_0_0_1"/>
<reference evidence="1 2" key="1">
    <citation type="submission" date="2014-06" db="EMBL/GenBank/DDBJ databases">
        <title>Evolutionary Origins and Diversification of the Mycorrhizal Mutualists.</title>
        <authorList>
            <consortium name="DOE Joint Genome Institute"/>
            <consortium name="Mycorrhizal Genomics Consortium"/>
            <person name="Kohler A."/>
            <person name="Kuo A."/>
            <person name="Nagy L.G."/>
            <person name="Floudas D."/>
            <person name="Copeland A."/>
            <person name="Barry K.W."/>
            <person name="Cichocki N."/>
            <person name="Veneault-Fourrey C."/>
            <person name="LaButti K."/>
            <person name="Lindquist E.A."/>
            <person name="Lipzen A."/>
            <person name="Lundell T."/>
            <person name="Morin E."/>
            <person name="Murat C."/>
            <person name="Riley R."/>
            <person name="Ohm R."/>
            <person name="Sun H."/>
            <person name="Tunlid A."/>
            <person name="Henrissat B."/>
            <person name="Grigoriev I.V."/>
            <person name="Hibbett D.S."/>
            <person name="Martin F."/>
        </authorList>
    </citation>
    <scope>NUCLEOTIDE SEQUENCE [LARGE SCALE GENOMIC DNA]</scope>
    <source>
        <strain evidence="1 2">SS14</strain>
    </source>
</reference>
<evidence type="ECO:0000313" key="2">
    <source>
        <dbReference type="Proteomes" id="UP000054279"/>
    </source>
</evidence>
<keyword evidence="2" id="KW-1185">Reference proteome</keyword>
<accession>A0A0C9VIA3</accession>